<accession>A0ABW4YKY8</accession>
<comment type="caution">
    <text evidence="2">The sequence shown here is derived from an EMBL/GenBank/DDBJ whole genome shotgun (WGS) entry which is preliminary data.</text>
</comment>
<dbReference type="RefSeq" id="WP_377772487.1">
    <property type="nucleotide sequence ID" value="NZ_JBHUHO010000030.1"/>
</dbReference>
<dbReference type="EMBL" id="JBHUHO010000030">
    <property type="protein sequence ID" value="MFD2116380.1"/>
    <property type="molecule type" value="Genomic_DNA"/>
</dbReference>
<dbReference type="Proteomes" id="UP001597362">
    <property type="component" value="Unassembled WGS sequence"/>
</dbReference>
<sequence length="321" mass="36171">MSEANLQVLPQSSGGNTGGGAIIDLEFGSVADFRKRLVDMEQKYNFLQEFFQKIMVKDEDFGVVPGTKKPSLYKPGAEKLCELYGFAAIVKSKEEERDFDTGYYRVCYTLQLVHRASGIVVGEGVGECSTYESKYRWRWVNENKVPVHLAKEDLLFEEKDGSYGPYKQYRIPNEDMFSQWNTVLKMAYKRAFVGVTLQCTRSSGIFTQEESEMDEYADVPKEERKQGAQGRTANANSGRYQGGNRSTGGTAQKNRVLNLMKQQGLDWNGLADAASEALQRPIKKVIADITAEADWKTVGDYLEADDSQNDISFDDLPEDLR</sequence>
<proteinExistence type="predicted"/>
<protein>
    <recommendedName>
        <fullName evidence="4">RecT family protein</fullName>
    </recommendedName>
</protein>
<keyword evidence="3" id="KW-1185">Reference proteome</keyword>
<gene>
    <name evidence="2" type="ORF">ACFSJH_11670</name>
</gene>
<evidence type="ECO:0000313" key="2">
    <source>
        <dbReference type="EMBL" id="MFD2116380.1"/>
    </source>
</evidence>
<feature type="compositionally biased region" description="Polar residues" evidence="1">
    <location>
        <begin position="229"/>
        <end position="253"/>
    </location>
</feature>
<feature type="region of interest" description="Disordered" evidence="1">
    <location>
        <begin position="219"/>
        <end position="253"/>
    </location>
</feature>
<reference evidence="3" key="1">
    <citation type="journal article" date="2019" name="Int. J. Syst. Evol. Microbiol.">
        <title>The Global Catalogue of Microorganisms (GCM) 10K type strain sequencing project: providing services to taxonomists for standard genome sequencing and annotation.</title>
        <authorList>
            <consortium name="The Broad Institute Genomics Platform"/>
            <consortium name="The Broad Institute Genome Sequencing Center for Infectious Disease"/>
            <person name="Wu L."/>
            <person name="Ma J."/>
        </authorList>
    </citation>
    <scope>NUCLEOTIDE SEQUENCE [LARGE SCALE GENOMIC DNA]</scope>
    <source>
        <strain evidence="3">GH52</strain>
    </source>
</reference>
<evidence type="ECO:0000313" key="3">
    <source>
        <dbReference type="Proteomes" id="UP001597362"/>
    </source>
</evidence>
<organism evidence="2 3">
    <name type="scientific">Paenibacillus yanchengensis</name>
    <dbReference type="NCBI Taxonomy" id="2035833"/>
    <lineage>
        <taxon>Bacteria</taxon>
        <taxon>Bacillati</taxon>
        <taxon>Bacillota</taxon>
        <taxon>Bacilli</taxon>
        <taxon>Bacillales</taxon>
        <taxon>Paenibacillaceae</taxon>
        <taxon>Paenibacillus</taxon>
    </lineage>
</organism>
<name>A0ABW4YKY8_9BACL</name>
<evidence type="ECO:0008006" key="4">
    <source>
        <dbReference type="Google" id="ProtNLM"/>
    </source>
</evidence>
<evidence type="ECO:0000256" key="1">
    <source>
        <dbReference type="SAM" id="MobiDB-lite"/>
    </source>
</evidence>